<evidence type="ECO:0000313" key="4">
    <source>
        <dbReference type="WBParaSite" id="HPLM_0000284001-mRNA-1"/>
    </source>
</evidence>
<organism evidence="4">
    <name type="scientific">Haemonchus placei</name>
    <name type="common">Barber's pole worm</name>
    <dbReference type="NCBI Taxonomy" id="6290"/>
    <lineage>
        <taxon>Eukaryota</taxon>
        <taxon>Metazoa</taxon>
        <taxon>Ecdysozoa</taxon>
        <taxon>Nematoda</taxon>
        <taxon>Chromadorea</taxon>
        <taxon>Rhabditida</taxon>
        <taxon>Rhabditina</taxon>
        <taxon>Rhabditomorpha</taxon>
        <taxon>Strongyloidea</taxon>
        <taxon>Trichostrongylidae</taxon>
        <taxon>Haemonchus</taxon>
    </lineage>
</organism>
<reference evidence="2 3" key="2">
    <citation type="submission" date="2018-11" db="EMBL/GenBank/DDBJ databases">
        <authorList>
            <consortium name="Pathogen Informatics"/>
        </authorList>
    </citation>
    <scope>NUCLEOTIDE SEQUENCE [LARGE SCALE GENOMIC DNA]</scope>
    <source>
        <strain evidence="2 3">MHpl1</strain>
    </source>
</reference>
<sequence>MGEDESLKTSHTVLKASVPQNTPGKNGIPKCGTVESATSLFIGPAEMEMGSTHQCDVSDESAMEFCVQHHVLVVDNILDRTTRAELPQ</sequence>
<dbReference type="WBParaSite" id="HPLM_0000284001-mRNA-1">
    <property type="protein sequence ID" value="HPLM_0000284001-mRNA-1"/>
    <property type="gene ID" value="HPLM_0000284001"/>
</dbReference>
<proteinExistence type="predicted"/>
<feature type="region of interest" description="Disordered" evidence="1">
    <location>
        <begin position="1"/>
        <end position="30"/>
    </location>
</feature>
<name>A0A0N4VZW6_HAEPC</name>
<reference evidence="4" key="1">
    <citation type="submission" date="2017-02" db="UniProtKB">
        <authorList>
            <consortium name="WormBaseParasite"/>
        </authorList>
    </citation>
    <scope>IDENTIFICATION</scope>
</reference>
<dbReference type="EMBL" id="UZAF01007115">
    <property type="protein sequence ID" value="VDO17145.1"/>
    <property type="molecule type" value="Genomic_DNA"/>
</dbReference>
<dbReference type="Proteomes" id="UP000268014">
    <property type="component" value="Unassembled WGS sequence"/>
</dbReference>
<evidence type="ECO:0000313" key="3">
    <source>
        <dbReference type="Proteomes" id="UP000268014"/>
    </source>
</evidence>
<dbReference type="AlphaFoldDB" id="A0A0N4VZW6"/>
<accession>A0A0N4VZW6</accession>
<evidence type="ECO:0000313" key="2">
    <source>
        <dbReference type="EMBL" id="VDO17145.1"/>
    </source>
</evidence>
<evidence type="ECO:0000256" key="1">
    <source>
        <dbReference type="SAM" id="MobiDB-lite"/>
    </source>
</evidence>
<gene>
    <name evidence="2" type="ORF">HPLM_LOCUS2835</name>
</gene>
<keyword evidence="3" id="KW-1185">Reference proteome</keyword>
<protein>
    <submittedName>
        <fullName evidence="2 4">Uncharacterized protein</fullName>
    </submittedName>
</protein>